<dbReference type="RefSeq" id="WP_067260306.1">
    <property type="nucleotide sequence ID" value="NZ_LWMW01000135.1"/>
</dbReference>
<accession>A0A166CZF3</accession>
<keyword evidence="1" id="KW-0472">Membrane</keyword>
<evidence type="ECO:0000313" key="2">
    <source>
        <dbReference type="EMBL" id="KZX15033.1"/>
    </source>
</evidence>
<keyword evidence="3" id="KW-1185">Reference proteome</keyword>
<dbReference type="Proteomes" id="UP000077275">
    <property type="component" value="Unassembled WGS sequence"/>
</dbReference>
<feature type="transmembrane region" description="Helical" evidence="1">
    <location>
        <begin position="88"/>
        <end position="110"/>
    </location>
</feature>
<organism evidence="2 3">
    <name type="scientific">Methanobrevibacter cuticularis</name>
    <dbReference type="NCBI Taxonomy" id="47311"/>
    <lineage>
        <taxon>Archaea</taxon>
        <taxon>Methanobacteriati</taxon>
        <taxon>Methanobacteriota</taxon>
        <taxon>Methanomada group</taxon>
        <taxon>Methanobacteria</taxon>
        <taxon>Methanobacteriales</taxon>
        <taxon>Methanobacteriaceae</taxon>
        <taxon>Methanobrevibacter</taxon>
    </lineage>
</organism>
<dbReference type="AlphaFoldDB" id="A0A166CZF3"/>
<gene>
    <name evidence="2" type="ORF">MBCUT_17670</name>
</gene>
<proteinExistence type="predicted"/>
<evidence type="ECO:0000313" key="3">
    <source>
        <dbReference type="Proteomes" id="UP000077275"/>
    </source>
</evidence>
<protein>
    <submittedName>
        <fullName evidence="2">Uncharacterized protein</fullName>
    </submittedName>
</protein>
<comment type="caution">
    <text evidence="2">The sequence shown here is derived from an EMBL/GenBank/DDBJ whole genome shotgun (WGS) entry which is preliminary data.</text>
</comment>
<feature type="transmembrane region" description="Helical" evidence="1">
    <location>
        <begin position="59"/>
        <end position="76"/>
    </location>
</feature>
<keyword evidence="1" id="KW-0812">Transmembrane</keyword>
<sequence length="133" mass="14638">MEFEDIYKGIDWKYFIIGAALFAFIAIAAMDYNLDIILVFSSVGLLIIGYKSRNLIQGVVLGALGTIPLFIATIYGERLGEVVPGNDIVFWILISFLAIGAFCGFTGAYFSRSRKIAIEKQASIGKGRKKKNT</sequence>
<dbReference type="OrthoDB" id="76617at2157"/>
<feature type="transmembrane region" description="Helical" evidence="1">
    <location>
        <begin position="36"/>
        <end position="52"/>
    </location>
</feature>
<dbReference type="EMBL" id="LWMW01000135">
    <property type="protein sequence ID" value="KZX15033.1"/>
    <property type="molecule type" value="Genomic_DNA"/>
</dbReference>
<reference evidence="2 3" key="1">
    <citation type="submission" date="2016-04" db="EMBL/GenBank/DDBJ databases">
        <title>Genome sequence of Methanobrevibacter cuticularis DSM 11139.</title>
        <authorList>
            <person name="Poehlein A."/>
            <person name="Seedorf H."/>
            <person name="Daniel R."/>
        </authorList>
    </citation>
    <scope>NUCLEOTIDE SEQUENCE [LARGE SCALE GENOMIC DNA]</scope>
    <source>
        <strain evidence="2 3">DSM 11139</strain>
    </source>
</reference>
<name>A0A166CZF3_9EURY</name>
<evidence type="ECO:0000256" key="1">
    <source>
        <dbReference type="SAM" id="Phobius"/>
    </source>
</evidence>
<dbReference type="PATRIC" id="fig|47311.3.peg.1920"/>
<keyword evidence="1" id="KW-1133">Transmembrane helix</keyword>